<name>A0ABY6Q1R1_9ACTN</name>
<dbReference type="SUPFAM" id="SSF46689">
    <property type="entry name" value="Homeodomain-like"/>
    <property type="match status" value="1"/>
</dbReference>
<protein>
    <submittedName>
        <fullName evidence="6">TetR family transcriptional regulator</fullName>
    </submittedName>
</protein>
<dbReference type="PANTHER" id="PTHR30055:SF234">
    <property type="entry name" value="HTH-TYPE TRANSCRIPTIONAL REGULATOR BETI"/>
    <property type="match status" value="1"/>
</dbReference>
<dbReference type="InterPro" id="IPR009057">
    <property type="entry name" value="Homeodomain-like_sf"/>
</dbReference>
<organism evidence="6 7">
    <name type="scientific">Streptomyces drozdowiczii</name>
    <dbReference type="NCBI Taxonomy" id="202862"/>
    <lineage>
        <taxon>Bacteria</taxon>
        <taxon>Bacillati</taxon>
        <taxon>Actinomycetota</taxon>
        <taxon>Actinomycetes</taxon>
        <taxon>Kitasatosporales</taxon>
        <taxon>Streptomycetaceae</taxon>
        <taxon>Streptomyces</taxon>
    </lineage>
</organism>
<keyword evidence="2 4" id="KW-0238">DNA-binding</keyword>
<evidence type="ECO:0000313" key="7">
    <source>
        <dbReference type="Proteomes" id="UP001164963"/>
    </source>
</evidence>
<dbReference type="InterPro" id="IPR050109">
    <property type="entry name" value="HTH-type_TetR-like_transc_reg"/>
</dbReference>
<keyword evidence="3" id="KW-0804">Transcription</keyword>
<dbReference type="PRINTS" id="PR00455">
    <property type="entry name" value="HTHTETR"/>
</dbReference>
<dbReference type="Proteomes" id="UP001164963">
    <property type="component" value="Chromosome"/>
</dbReference>
<dbReference type="InterPro" id="IPR036271">
    <property type="entry name" value="Tet_transcr_reg_TetR-rel_C_sf"/>
</dbReference>
<feature type="domain" description="HTH tetR-type" evidence="5">
    <location>
        <begin position="8"/>
        <end position="68"/>
    </location>
</feature>
<reference evidence="6" key="1">
    <citation type="journal article" date="2022" name="Front. Microbiol.">
        <title>Mirubactin C rescues the lethal effect of cell wall biosynthesis mutations in Bacillus subtilis.</title>
        <authorList>
            <person name="Kepplinger B."/>
            <person name="Wen X."/>
            <person name="Tyler A.R."/>
            <person name="Kim B.Y."/>
            <person name="Brown J."/>
            <person name="Banks P."/>
            <person name="Dashti Y."/>
            <person name="Mackenzie E.S."/>
            <person name="Wills C."/>
            <person name="Kawai Y."/>
            <person name="Waldron K.J."/>
            <person name="Allenby N.E.E."/>
            <person name="Wu L.J."/>
            <person name="Hall M.J."/>
            <person name="Errington J."/>
        </authorList>
    </citation>
    <scope>NUCLEOTIDE SEQUENCE</scope>
    <source>
        <strain evidence="6">MDA8-470</strain>
    </source>
</reference>
<dbReference type="InterPro" id="IPR001647">
    <property type="entry name" value="HTH_TetR"/>
</dbReference>
<dbReference type="RefSeq" id="WP_073969479.1">
    <property type="nucleotide sequence ID" value="NZ_CP098740.1"/>
</dbReference>
<dbReference type="SUPFAM" id="SSF48498">
    <property type="entry name" value="Tetracyclin repressor-like, C-terminal domain"/>
    <property type="match status" value="1"/>
</dbReference>
<dbReference type="PROSITE" id="PS50977">
    <property type="entry name" value="HTH_TETR_2"/>
    <property type="match status" value="1"/>
</dbReference>
<evidence type="ECO:0000313" key="6">
    <source>
        <dbReference type="EMBL" id="UZK58081.1"/>
    </source>
</evidence>
<dbReference type="EMBL" id="CP098740">
    <property type="protein sequence ID" value="UZK58081.1"/>
    <property type="molecule type" value="Genomic_DNA"/>
</dbReference>
<accession>A0ABY6Q1R1</accession>
<evidence type="ECO:0000256" key="1">
    <source>
        <dbReference type="ARBA" id="ARBA00023015"/>
    </source>
</evidence>
<evidence type="ECO:0000256" key="2">
    <source>
        <dbReference type="ARBA" id="ARBA00023125"/>
    </source>
</evidence>
<keyword evidence="7" id="KW-1185">Reference proteome</keyword>
<proteinExistence type="predicted"/>
<gene>
    <name evidence="6" type="ORF">NEH16_31955</name>
</gene>
<keyword evidence="1" id="KW-0805">Transcription regulation</keyword>
<evidence type="ECO:0000259" key="5">
    <source>
        <dbReference type="PROSITE" id="PS50977"/>
    </source>
</evidence>
<sequence>MAKRVKALRTRALLVEAAASAFSGDGFHGTSLAQVVEKSGMTMGALTYHFASKDDLADAVEEEGAEVTRSTVRVFAAQTTPPLTRLADLLLELARLLEEDPLVRCAVRLSRERSTAPWSRIWLPLVTTLVDDACKQGQVRAAARPDDVTELIRLLLHGTALGPDTQRQDALTRLRGAWQVALGGITAEPEAAVPA</sequence>
<evidence type="ECO:0000256" key="3">
    <source>
        <dbReference type="ARBA" id="ARBA00023163"/>
    </source>
</evidence>
<evidence type="ECO:0000256" key="4">
    <source>
        <dbReference type="PROSITE-ProRule" id="PRU00335"/>
    </source>
</evidence>
<dbReference type="Pfam" id="PF00440">
    <property type="entry name" value="TetR_N"/>
    <property type="match status" value="1"/>
</dbReference>
<dbReference type="PANTHER" id="PTHR30055">
    <property type="entry name" value="HTH-TYPE TRANSCRIPTIONAL REGULATOR RUTR"/>
    <property type="match status" value="1"/>
</dbReference>
<feature type="DNA-binding region" description="H-T-H motif" evidence="4">
    <location>
        <begin position="31"/>
        <end position="50"/>
    </location>
</feature>
<dbReference type="Gene3D" id="1.10.357.10">
    <property type="entry name" value="Tetracycline Repressor, domain 2"/>
    <property type="match status" value="1"/>
</dbReference>